<name>A0ACB8W251_9TELE</name>
<accession>A0ACB8W251</accession>
<evidence type="ECO:0000313" key="1">
    <source>
        <dbReference type="EMBL" id="KAI3361267.1"/>
    </source>
</evidence>
<keyword evidence="2" id="KW-1185">Reference proteome</keyword>
<sequence length="217" mass="24006">MLVVAAGAPSCLEGRDKTHLSLDNKLDELRSEMTLKTVTRFGFHGNLARKLCSRGALHLPTGLDNTFREEQGRGGVCFMVNNKWCSDVEIISTGCSPDLEHLMIRCRPYYRPYYLPRLCAQPSAVLYSLFTHDCDLATHSSNTIVKFADDTTVIGLITGNDEMRPTERSQTAALLPPQAAGGSTWTPRILCSFYRCTIESILTGCITAWYSSCTALN</sequence>
<gene>
    <name evidence="1" type="ORF">L3Q82_013446</name>
</gene>
<dbReference type="Proteomes" id="UP000831701">
    <property type="component" value="Chromosome 16"/>
</dbReference>
<organism evidence="1 2">
    <name type="scientific">Scortum barcoo</name>
    <name type="common">barcoo grunter</name>
    <dbReference type="NCBI Taxonomy" id="214431"/>
    <lineage>
        <taxon>Eukaryota</taxon>
        <taxon>Metazoa</taxon>
        <taxon>Chordata</taxon>
        <taxon>Craniata</taxon>
        <taxon>Vertebrata</taxon>
        <taxon>Euteleostomi</taxon>
        <taxon>Actinopterygii</taxon>
        <taxon>Neopterygii</taxon>
        <taxon>Teleostei</taxon>
        <taxon>Neoteleostei</taxon>
        <taxon>Acanthomorphata</taxon>
        <taxon>Eupercaria</taxon>
        <taxon>Centrarchiformes</taxon>
        <taxon>Terapontoidei</taxon>
        <taxon>Terapontidae</taxon>
        <taxon>Scortum</taxon>
    </lineage>
</organism>
<dbReference type="EMBL" id="CM041546">
    <property type="protein sequence ID" value="KAI3361267.1"/>
    <property type="molecule type" value="Genomic_DNA"/>
</dbReference>
<comment type="caution">
    <text evidence="1">The sequence shown here is derived from an EMBL/GenBank/DDBJ whole genome shotgun (WGS) entry which is preliminary data.</text>
</comment>
<feature type="non-terminal residue" evidence="1">
    <location>
        <position position="217"/>
    </location>
</feature>
<protein>
    <submittedName>
        <fullName evidence="1">Uncharacterized protein</fullName>
    </submittedName>
</protein>
<reference evidence="1" key="1">
    <citation type="submission" date="2022-04" db="EMBL/GenBank/DDBJ databases">
        <title>Jade perch genome.</title>
        <authorList>
            <person name="Chao B."/>
        </authorList>
    </citation>
    <scope>NUCLEOTIDE SEQUENCE</scope>
    <source>
        <strain evidence="1">CB-2022</strain>
    </source>
</reference>
<evidence type="ECO:0000313" key="2">
    <source>
        <dbReference type="Proteomes" id="UP000831701"/>
    </source>
</evidence>
<proteinExistence type="predicted"/>